<feature type="domain" description="DUF3074" evidence="2">
    <location>
        <begin position="200"/>
        <end position="386"/>
    </location>
</feature>
<evidence type="ECO:0000259" key="2">
    <source>
        <dbReference type="Pfam" id="PF11274"/>
    </source>
</evidence>
<protein>
    <recommendedName>
        <fullName evidence="2">DUF3074 domain-containing protein</fullName>
    </recommendedName>
</protein>
<gene>
    <name evidence="3" type="ORF">UA08_04175</name>
</gene>
<feature type="region of interest" description="Disordered" evidence="1">
    <location>
        <begin position="501"/>
        <end position="612"/>
    </location>
</feature>
<dbReference type="GeneID" id="31003930"/>
<feature type="region of interest" description="Disordered" evidence="1">
    <location>
        <begin position="323"/>
        <end position="342"/>
    </location>
</feature>
<dbReference type="InterPro" id="IPR023393">
    <property type="entry name" value="START-like_dom_sf"/>
</dbReference>
<evidence type="ECO:0000256" key="1">
    <source>
        <dbReference type="SAM" id="MobiDB-lite"/>
    </source>
</evidence>
<dbReference type="PANTHER" id="PTHR40370">
    <property type="entry name" value="EXPRESSED PROTEIN"/>
    <property type="match status" value="1"/>
</dbReference>
<reference evidence="3 4" key="1">
    <citation type="submission" date="2015-06" db="EMBL/GenBank/DDBJ databases">
        <title>Talaromyces atroroseus IBT 11181 draft genome.</title>
        <authorList>
            <person name="Rasmussen K.B."/>
            <person name="Rasmussen S."/>
            <person name="Petersen B."/>
            <person name="Sicheritz-Ponten T."/>
            <person name="Mortensen U.H."/>
            <person name="Thrane U."/>
        </authorList>
    </citation>
    <scope>NUCLEOTIDE SEQUENCE [LARGE SCALE GENOMIC DNA]</scope>
    <source>
        <strain evidence="3 4">IBT 11181</strain>
    </source>
</reference>
<comment type="caution">
    <text evidence="3">The sequence shown here is derived from an EMBL/GenBank/DDBJ whole genome shotgun (WGS) entry which is preliminary data.</text>
</comment>
<sequence length="808" mass="89295">MFSDSVFCRMRLCTDTELRLEACEKTVVHVYNFIPPGWGVKAESYTLRRCFFSKKQTMVIYVYRDKFSMAELHEALSYLKPTPWAEVPRASSSTELHKYAREILNKARLIVETVPEQNPSSASLSDIGTSAASITKKPKSSTNEIHGNGNGNGSLLLLSQSRLDSLRKEWGKPLKMNNAKENPLNVPVYKLGGKDGKGAWFARRSVHKGLPFSRWKGKMQAEMEESLRARQEEIRQGRTPEMSIRGIGGDRKLEKIDIRGQSQAGNHDIKMLSDETNDDPPLPPTYIIVSKPCEHPNAPPQDNYIRGQYESVELIRELPIEKSTKQKPTTSMLTTGDEEVDEDAPNPVEWIMITRSDPGGSVPKWLVERGTPKSITGDTVKFLNWASKPDLLGEGADTADIGELTEMTESAGNNRRLSRLSRLSSKDGIIVADQQPDAVDTGIKGAKHLDQSLDGVEDDGNNVEDEQQENSNIWSNVTKMVHTGLHEYAPKAVLNYIPGSLSPSQDWGKEDNSDNIGVSTKESKSEPDDDEFGEAEETRKLQIDEANDTSSLASDDSFTSADSHVSSSASTPQVYDGQDQSQSASAMASEAALGVTPALNDATGGTKRKLSSKEKELAKLNARKNEAQVKLASVRSEICELGGLTASNGKNDLDIIHRSGEPFNNNNLKNEGKEKSSTSVNNANANATFSAATQQAIAAQNQKRTESLLRTESKLISRLNKIEARQTKANKKLEAHQRKAAGRAEKSRSRSEMDSLRKENASLRQEMRELREEREKWLDIVGRMQKENSRLIAEARKSAGKEGGYGTD</sequence>
<organism evidence="3 4">
    <name type="scientific">Talaromyces atroroseus</name>
    <dbReference type="NCBI Taxonomy" id="1441469"/>
    <lineage>
        <taxon>Eukaryota</taxon>
        <taxon>Fungi</taxon>
        <taxon>Dikarya</taxon>
        <taxon>Ascomycota</taxon>
        <taxon>Pezizomycotina</taxon>
        <taxon>Eurotiomycetes</taxon>
        <taxon>Eurotiomycetidae</taxon>
        <taxon>Eurotiales</taxon>
        <taxon>Trichocomaceae</taxon>
        <taxon>Talaromyces</taxon>
        <taxon>Talaromyces sect. Trachyspermi</taxon>
    </lineage>
</organism>
<dbReference type="EMBL" id="LFMY01000005">
    <property type="protein sequence ID" value="OKL60361.1"/>
    <property type="molecule type" value="Genomic_DNA"/>
</dbReference>
<keyword evidence="4" id="KW-1185">Reference proteome</keyword>
<dbReference type="Proteomes" id="UP000214365">
    <property type="component" value="Unassembled WGS sequence"/>
</dbReference>
<evidence type="ECO:0000313" key="4">
    <source>
        <dbReference type="Proteomes" id="UP000214365"/>
    </source>
</evidence>
<dbReference type="Gene3D" id="3.30.530.20">
    <property type="match status" value="1"/>
</dbReference>
<dbReference type="AlphaFoldDB" id="A0A1Q5Q8C3"/>
<dbReference type="OrthoDB" id="5403181at2759"/>
<dbReference type="InterPro" id="IPR024500">
    <property type="entry name" value="DUF3074"/>
</dbReference>
<dbReference type="RefSeq" id="XP_020120482.1">
    <property type="nucleotide sequence ID" value="XM_020266469.1"/>
</dbReference>
<evidence type="ECO:0000313" key="3">
    <source>
        <dbReference type="EMBL" id="OKL60361.1"/>
    </source>
</evidence>
<accession>A0A1Q5Q8C3</accession>
<proteinExistence type="predicted"/>
<feature type="region of interest" description="Disordered" evidence="1">
    <location>
        <begin position="727"/>
        <end position="762"/>
    </location>
</feature>
<feature type="region of interest" description="Disordered" evidence="1">
    <location>
        <begin position="659"/>
        <end position="685"/>
    </location>
</feature>
<feature type="compositionally biased region" description="Low complexity" evidence="1">
    <location>
        <begin position="556"/>
        <end position="571"/>
    </location>
</feature>
<name>A0A1Q5Q8C3_TALAT</name>
<feature type="compositionally biased region" description="Low complexity" evidence="1">
    <location>
        <begin position="578"/>
        <end position="592"/>
    </location>
</feature>
<dbReference type="PANTHER" id="PTHR40370:SF1">
    <property type="entry name" value="DUF3074 DOMAIN-CONTAINING PROTEIN"/>
    <property type="match status" value="1"/>
</dbReference>
<dbReference type="Pfam" id="PF11274">
    <property type="entry name" value="DUF3074"/>
    <property type="match status" value="1"/>
</dbReference>
<dbReference type="SUPFAM" id="SSF55961">
    <property type="entry name" value="Bet v1-like"/>
    <property type="match status" value="1"/>
</dbReference>